<feature type="region of interest" description="Disordered" evidence="2">
    <location>
        <begin position="495"/>
        <end position="523"/>
    </location>
</feature>
<feature type="region of interest" description="Disordered" evidence="2">
    <location>
        <begin position="188"/>
        <end position="274"/>
    </location>
</feature>
<accession>A0A9W8HBW6</accession>
<dbReference type="AlphaFoldDB" id="A0A9W8HBW6"/>
<dbReference type="EMBL" id="JANBUM010000145">
    <property type="protein sequence ID" value="KAJ2783392.1"/>
    <property type="molecule type" value="Genomic_DNA"/>
</dbReference>
<keyword evidence="4" id="KW-1185">Reference proteome</keyword>
<feature type="region of interest" description="Disordered" evidence="2">
    <location>
        <begin position="656"/>
        <end position="720"/>
    </location>
</feature>
<evidence type="ECO:0000313" key="3">
    <source>
        <dbReference type="EMBL" id="KAJ2783392.1"/>
    </source>
</evidence>
<reference evidence="3" key="1">
    <citation type="submission" date="2022-07" db="EMBL/GenBank/DDBJ databases">
        <title>Phylogenomic reconstructions and comparative analyses of Kickxellomycotina fungi.</title>
        <authorList>
            <person name="Reynolds N.K."/>
            <person name="Stajich J.E."/>
            <person name="Barry K."/>
            <person name="Grigoriev I.V."/>
            <person name="Crous P."/>
            <person name="Smith M.E."/>
        </authorList>
    </citation>
    <scope>NUCLEOTIDE SEQUENCE</scope>
    <source>
        <strain evidence="3">BCRC 34489</strain>
    </source>
</reference>
<feature type="compositionally biased region" description="Polar residues" evidence="2">
    <location>
        <begin position="659"/>
        <end position="668"/>
    </location>
</feature>
<dbReference type="OrthoDB" id="5554021at2759"/>
<feature type="compositionally biased region" description="Low complexity" evidence="2">
    <location>
        <begin position="221"/>
        <end position="236"/>
    </location>
</feature>
<feature type="coiled-coil region" evidence="1">
    <location>
        <begin position="413"/>
        <end position="490"/>
    </location>
</feature>
<proteinExistence type="predicted"/>
<protein>
    <submittedName>
        <fullName evidence="3">Uncharacterized protein</fullName>
    </submittedName>
</protein>
<sequence>MVSDATARAGATQYMHPPPPSSDAGHLPTTPRNQRTRFNESTPLGRRNSHAEFDSFYDRSMASNPGHNAQFNRSALEDSAMHGRDAAVASAYNMSLANTPRTRHTRVNSLVSPSTRAQHLERTQNALSGGVRGNRGLTVATHSPLEHPNRRSMMGGHSAGIAPDLPMRDTHSDTFAWGLADTSRSRAGSFAFSNNPRQSFQEPGVRTNGAKPEGSRHPNRSSYAGSIQGSSAIGSGANHGVHHRAGSSHVGGASRKGRGQTQQPRSAGTVIRSNWYHKTEMLNDSDLKDQDFSSSDEEDFGKDAVGDLVSQKRLIQKQQRELFDLNLRYKILDKAMAAKSEQPYQEMLVDFERTCAANRRANREIEQMRRQVKELTERNEDLESRFANPPSCSLPHGMSQDERAEFETLAYEHEKASGDLKDAHQKIESLNQLVSRKDADIRSLEDELDRKQKDAGFWETKARNLTESMCDLLKRQLDDTRQQLDARTEELFTAAVSKQSVQSDDEDDASGSGSGSGSNEQGAKYRLASTASLRVENKQLSVKLRNLERDAEEANKQKDAALLQLEQLRAEQRRFNHQSLRPFIRETTASAAQSEKVRDTLGQWNQFKVILPSADEDTTPTKKGRDHNQKQQQQHLLSPSLRIQRNRRRSNTAAVDAMSSFSESPSLRSVSDVVDDVTEQENDSFGFESPSEFSPRQERHLAEVPSYSLNSHARMTYEQD</sequence>
<feature type="compositionally biased region" description="Acidic residues" evidence="2">
    <location>
        <begin position="673"/>
        <end position="682"/>
    </location>
</feature>
<gene>
    <name evidence="3" type="ORF">GGI15_002604</name>
</gene>
<keyword evidence="1" id="KW-0175">Coiled coil</keyword>
<evidence type="ECO:0000313" key="4">
    <source>
        <dbReference type="Proteomes" id="UP001140172"/>
    </source>
</evidence>
<feature type="region of interest" description="Disordered" evidence="2">
    <location>
        <begin position="128"/>
        <end position="167"/>
    </location>
</feature>
<dbReference type="Proteomes" id="UP001140172">
    <property type="component" value="Unassembled WGS sequence"/>
</dbReference>
<feature type="compositionally biased region" description="Polar residues" evidence="2">
    <location>
        <begin position="630"/>
        <end position="639"/>
    </location>
</feature>
<comment type="caution">
    <text evidence="3">The sequence shown here is derived from an EMBL/GenBank/DDBJ whole genome shotgun (WGS) entry which is preliminary data.</text>
</comment>
<feature type="coiled-coil region" evidence="1">
    <location>
        <begin position="351"/>
        <end position="385"/>
    </location>
</feature>
<evidence type="ECO:0000256" key="1">
    <source>
        <dbReference type="SAM" id="Coils"/>
    </source>
</evidence>
<feature type="region of interest" description="Disordered" evidence="2">
    <location>
        <begin position="611"/>
        <end position="639"/>
    </location>
</feature>
<feature type="compositionally biased region" description="Polar residues" evidence="2">
    <location>
        <begin position="191"/>
        <end position="201"/>
    </location>
</feature>
<name>A0A9W8HBW6_9FUNG</name>
<feature type="coiled-coil region" evidence="1">
    <location>
        <begin position="530"/>
        <end position="578"/>
    </location>
</feature>
<evidence type="ECO:0000256" key="2">
    <source>
        <dbReference type="SAM" id="MobiDB-lite"/>
    </source>
</evidence>
<feature type="compositionally biased region" description="Low complexity" evidence="2">
    <location>
        <begin position="684"/>
        <end position="694"/>
    </location>
</feature>
<organism evidence="3 4">
    <name type="scientific">Coemansia interrupta</name>
    <dbReference type="NCBI Taxonomy" id="1126814"/>
    <lineage>
        <taxon>Eukaryota</taxon>
        <taxon>Fungi</taxon>
        <taxon>Fungi incertae sedis</taxon>
        <taxon>Zoopagomycota</taxon>
        <taxon>Kickxellomycotina</taxon>
        <taxon>Kickxellomycetes</taxon>
        <taxon>Kickxellales</taxon>
        <taxon>Kickxellaceae</taxon>
        <taxon>Coemansia</taxon>
    </lineage>
</organism>
<feature type="region of interest" description="Disordered" evidence="2">
    <location>
        <begin position="1"/>
        <end position="49"/>
    </location>
</feature>